<evidence type="ECO:0000313" key="2">
    <source>
        <dbReference type="EMBL" id="CEP02988.1"/>
    </source>
</evidence>
<keyword evidence="4" id="KW-1185">Reference proteome</keyword>
<name>A0A0G4J5V0_PLABS</name>
<evidence type="ECO:0000313" key="5">
    <source>
        <dbReference type="Proteomes" id="UP000290189"/>
    </source>
</evidence>
<dbReference type="EMBL" id="CDSF01000136">
    <property type="protein sequence ID" value="CEP02988.1"/>
    <property type="molecule type" value="Genomic_DNA"/>
</dbReference>
<dbReference type="EMBL" id="OVEO01000013">
    <property type="protein sequence ID" value="SPR00254.1"/>
    <property type="molecule type" value="Genomic_DNA"/>
</dbReference>
<evidence type="ECO:0000313" key="4">
    <source>
        <dbReference type="Proteomes" id="UP000039324"/>
    </source>
</evidence>
<evidence type="ECO:0000313" key="3">
    <source>
        <dbReference type="EMBL" id="SPR00254.1"/>
    </source>
</evidence>
<proteinExistence type="predicted"/>
<dbReference type="SUPFAM" id="SSF57850">
    <property type="entry name" value="RING/U-box"/>
    <property type="match status" value="1"/>
</dbReference>
<keyword evidence="3" id="KW-0496">Mitochondrion</keyword>
<feature type="signal peptide" evidence="1">
    <location>
        <begin position="1"/>
        <end position="21"/>
    </location>
</feature>
<organism evidence="2 4">
    <name type="scientific">Plasmodiophora brassicae</name>
    <name type="common">Clubroot disease agent</name>
    <dbReference type="NCBI Taxonomy" id="37360"/>
    <lineage>
        <taxon>Eukaryota</taxon>
        <taxon>Sar</taxon>
        <taxon>Rhizaria</taxon>
        <taxon>Endomyxa</taxon>
        <taxon>Phytomyxea</taxon>
        <taxon>Plasmodiophorida</taxon>
        <taxon>Plasmodiophoridae</taxon>
        <taxon>Plasmodiophora</taxon>
    </lineage>
</organism>
<evidence type="ECO:0000256" key="1">
    <source>
        <dbReference type="SAM" id="SignalP"/>
    </source>
</evidence>
<dbReference type="OrthoDB" id="8062037at2759"/>
<reference evidence="2 4" key="1">
    <citation type="submission" date="2015-02" db="EMBL/GenBank/DDBJ databases">
        <authorList>
            <person name="Chooi Y.-H."/>
        </authorList>
    </citation>
    <scope>NUCLEOTIDE SEQUENCE [LARGE SCALE GENOMIC DNA]</scope>
    <source>
        <strain evidence="2">E3</strain>
    </source>
</reference>
<keyword evidence="1" id="KW-0732">Signal</keyword>
<protein>
    <recommendedName>
        <fullName evidence="6">RING-type domain-containing protein</fullName>
    </recommendedName>
</protein>
<dbReference type="Proteomes" id="UP000039324">
    <property type="component" value="Unassembled WGS sequence"/>
</dbReference>
<reference evidence="3 5" key="2">
    <citation type="submission" date="2018-03" db="EMBL/GenBank/DDBJ databases">
        <authorList>
            <person name="Fogelqvist J."/>
        </authorList>
    </citation>
    <scope>NUCLEOTIDE SEQUENCE [LARGE SCALE GENOMIC DNA]</scope>
</reference>
<geneLocation type="mitochondrion" evidence="3"/>
<accession>A0A0G4J5V0</accession>
<sequence length="254" mass="28406">MPTGSMIVIMAMFIIGLGAEASRRQPNVDGPANEVNNGLPAIRSPSIRQGILNRKDHAIMNTIDPWSLGQLVKFMNANDQVVEDALEWISRQTWSRDQLAMILHAACTLFNMERFLVAVDALENNRFHIPESFAYIWSKRIVPPNLDQVSELKGPVAPDGRSNRCDKCWHPGVVDDHRELRALGCGNLHHKACGDHYLLRYGICPSCGEVIVPEIANALHLQSTSQGVPGSPTTFCLPLAYTDSLKRRYMRRDH</sequence>
<evidence type="ECO:0008006" key="6">
    <source>
        <dbReference type="Google" id="ProtNLM"/>
    </source>
</evidence>
<feature type="chain" id="PRO_5036293215" description="RING-type domain-containing protein" evidence="1">
    <location>
        <begin position="22"/>
        <end position="254"/>
    </location>
</feature>
<gene>
    <name evidence="2" type="ORF">PBRA_009206</name>
    <name evidence="3" type="ORF">PLBR_LOCUS7469</name>
</gene>
<dbReference type="AlphaFoldDB" id="A0A0G4J5V0"/>
<dbReference type="Proteomes" id="UP000290189">
    <property type="component" value="Unassembled WGS sequence"/>
</dbReference>